<keyword evidence="6" id="KW-1185">Reference proteome</keyword>
<dbReference type="Pfam" id="PF00134">
    <property type="entry name" value="Cyclin_N"/>
    <property type="match status" value="1"/>
</dbReference>
<keyword evidence="1 2" id="KW-0195">Cyclin</keyword>
<dbReference type="InterPro" id="IPR013763">
    <property type="entry name" value="Cyclin-like_dom"/>
</dbReference>
<dbReference type="FunCoup" id="S8FSN8">
    <property type="interactions" value="631"/>
</dbReference>
<dbReference type="Gene3D" id="1.10.472.10">
    <property type="entry name" value="Cyclin-like"/>
    <property type="match status" value="1"/>
</dbReference>
<dbReference type="CDD" id="cd20525">
    <property type="entry name" value="CYCLIN_CCNH_rpt2"/>
    <property type="match status" value="1"/>
</dbReference>
<evidence type="ECO:0000259" key="4">
    <source>
        <dbReference type="SMART" id="SM00385"/>
    </source>
</evidence>
<organism evidence="5 6">
    <name type="scientific">Fomitopsis schrenkii</name>
    <name type="common">Brown rot fungus</name>
    <dbReference type="NCBI Taxonomy" id="2126942"/>
    <lineage>
        <taxon>Eukaryota</taxon>
        <taxon>Fungi</taxon>
        <taxon>Dikarya</taxon>
        <taxon>Basidiomycota</taxon>
        <taxon>Agaricomycotina</taxon>
        <taxon>Agaricomycetes</taxon>
        <taxon>Polyporales</taxon>
        <taxon>Fomitopsis</taxon>
    </lineage>
</organism>
<dbReference type="AlphaFoldDB" id="S8FSN8"/>
<dbReference type="STRING" id="743788.S8FSN8"/>
<gene>
    <name evidence="5" type="ORF">FOMPIDRAFT_1113821</name>
</gene>
<dbReference type="SUPFAM" id="SSF47954">
    <property type="entry name" value="Cyclin-like"/>
    <property type="match status" value="2"/>
</dbReference>
<dbReference type="Pfam" id="PF16899">
    <property type="entry name" value="Cyclin_C_2"/>
    <property type="match status" value="1"/>
</dbReference>
<dbReference type="InterPro" id="IPR006671">
    <property type="entry name" value="Cyclin_N"/>
</dbReference>
<sequence length="349" mass="39068">MAADQLTNTNAEASSSKHSIYEGSTQYRHWRFSQEELARKRSSLNAAAVSVVRDAFEADEPGSSSDVSFLNADEECLLVKLYVGKISQICGLFRFPEEVEATAMSYVKRFYLKNTVMDWHPKNVMLTALFLATKTTNNPIPVESYTSRIPKTKPEDVLELEFLVAQSLGFDFAVWHAHRALWGQYLDVQTVPGVTRDEARRAHQAALVHVRASRFTDAEFIFAPSQIAFACMSLAAPQVAASWARLRFPQTADTLLSTTEPIKEMVLAQGSSPDVEAVRNVDRRLKLCKNPEKVVGSRAYVKKQEEAERRAEEKRRRKAAKVRKAMEEGDPFGSELAGNGGIEDDDDDD</sequence>
<feature type="compositionally biased region" description="Basic and acidic residues" evidence="3">
    <location>
        <begin position="302"/>
        <end position="314"/>
    </location>
</feature>
<evidence type="ECO:0000313" key="6">
    <source>
        <dbReference type="Proteomes" id="UP000015241"/>
    </source>
</evidence>
<evidence type="ECO:0000256" key="1">
    <source>
        <dbReference type="ARBA" id="ARBA00023127"/>
    </source>
</evidence>
<dbReference type="OrthoDB" id="340962at2759"/>
<comment type="similarity">
    <text evidence="2">Belongs to the cyclin family.</text>
</comment>
<dbReference type="InterPro" id="IPR031658">
    <property type="entry name" value="Cyclin_C_2"/>
</dbReference>
<feature type="region of interest" description="Disordered" evidence="3">
    <location>
        <begin position="302"/>
        <end position="349"/>
    </location>
</feature>
<proteinExistence type="inferred from homology"/>
<name>S8FSN8_FOMSC</name>
<dbReference type="CDD" id="cd20524">
    <property type="entry name" value="CYCLIN_CCNH_rpt1"/>
    <property type="match status" value="1"/>
</dbReference>
<dbReference type="InterPro" id="IPR043198">
    <property type="entry name" value="Cyclin/Ssn8"/>
</dbReference>
<dbReference type="GO" id="GO:0016538">
    <property type="term" value="F:cyclin-dependent protein serine/threonine kinase regulator activity"/>
    <property type="evidence" value="ECO:0007669"/>
    <property type="project" value="InterPro"/>
</dbReference>
<feature type="domain" description="Cyclin-like" evidence="4">
    <location>
        <begin position="84"/>
        <end position="166"/>
    </location>
</feature>
<dbReference type="Proteomes" id="UP000015241">
    <property type="component" value="Unassembled WGS sequence"/>
</dbReference>
<dbReference type="GO" id="GO:0006357">
    <property type="term" value="P:regulation of transcription by RNA polymerase II"/>
    <property type="evidence" value="ECO:0007669"/>
    <property type="project" value="InterPro"/>
</dbReference>
<protein>
    <recommendedName>
        <fullName evidence="4">Cyclin-like domain-containing protein</fullName>
    </recommendedName>
</protein>
<dbReference type="SMART" id="SM00385">
    <property type="entry name" value="CYCLIN"/>
    <property type="match status" value="1"/>
</dbReference>
<evidence type="ECO:0000256" key="3">
    <source>
        <dbReference type="SAM" id="MobiDB-lite"/>
    </source>
</evidence>
<dbReference type="InParanoid" id="S8FSN8"/>
<dbReference type="InterPro" id="IPR036915">
    <property type="entry name" value="Cyclin-like_sf"/>
</dbReference>
<dbReference type="EMBL" id="KE504127">
    <property type="protein sequence ID" value="EPT04216.1"/>
    <property type="molecule type" value="Genomic_DNA"/>
</dbReference>
<dbReference type="eggNOG" id="KOG2496">
    <property type="taxonomic scope" value="Eukaryota"/>
</dbReference>
<evidence type="ECO:0000256" key="2">
    <source>
        <dbReference type="RuleBase" id="RU000383"/>
    </source>
</evidence>
<evidence type="ECO:0000313" key="5">
    <source>
        <dbReference type="EMBL" id="EPT04216.1"/>
    </source>
</evidence>
<accession>S8FSN8</accession>
<dbReference type="PANTHER" id="PTHR10026">
    <property type="entry name" value="CYCLIN"/>
    <property type="match status" value="1"/>
</dbReference>
<reference evidence="5 6" key="1">
    <citation type="journal article" date="2012" name="Science">
        <title>The Paleozoic origin of enzymatic lignin decomposition reconstructed from 31 fungal genomes.</title>
        <authorList>
            <person name="Floudas D."/>
            <person name="Binder M."/>
            <person name="Riley R."/>
            <person name="Barry K."/>
            <person name="Blanchette R.A."/>
            <person name="Henrissat B."/>
            <person name="Martinez A.T."/>
            <person name="Otillar R."/>
            <person name="Spatafora J.W."/>
            <person name="Yadav J.S."/>
            <person name="Aerts A."/>
            <person name="Benoit I."/>
            <person name="Boyd A."/>
            <person name="Carlson A."/>
            <person name="Copeland A."/>
            <person name="Coutinho P.M."/>
            <person name="de Vries R.P."/>
            <person name="Ferreira P."/>
            <person name="Findley K."/>
            <person name="Foster B."/>
            <person name="Gaskell J."/>
            <person name="Glotzer D."/>
            <person name="Gorecki P."/>
            <person name="Heitman J."/>
            <person name="Hesse C."/>
            <person name="Hori C."/>
            <person name="Igarashi K."/>
            <person name="Jurgens J.A."/>
            <person name="Kallen N."/>
            <person name="Kersten P."/>
            <person name="Kohler A."/>
            <person name="Kuees U."/>
            <person name="Kumar T.K.A."/>
            <person name="Kuo A."/>
            <person name="LaButti K."/>
            <person name="Larrondo L.F."/>
            <person name="Lindquist E."/>
            <person name="Ling A."/>
            <person name="Lombard V."/>
            <person name="Lucas S."/>
            <person name="Lundell T."/>
            <person name="Martin R."/>
            <person name="McLaughlin D.J."/>
            <person name="Morgenstern I."/>
            <person name="Morin E."/>
            <person name="Murat C."/>
            <person name="Nagy L.G."/>
            <person name="Nolan M."/>
            <person name="Ohm R.A."/>
            <person name="Patyshakuliyeva A."/>
            <person name="Rokas A."/>
            <person name="Ruiz-Duenas F.J."/>
            <person name="Sabat G."/>
            <person name="Salamov A."/>
            <person name="Samejima M."/>
            <person name="Schmutz J."/>
            <person name="Slot J.C."/>
            <person name="St John F."/>
            <person name="Stenlid J."/>
            <person name="Sun H."/>
            <person name="Sun S."/>
            <person name="Syed K."/>
            <person name="Tsang A."/>
            <person name="Wiebenga A."/>
            <person name="Young D."/>
            <person name="Pisabarro A."/>
            <person name="Eastwood D.C."/>
            <person name="Martin F."/>
            <person name="Cullen D."/>
            <person name="Grigoriev I.V."/>
            <person name="Hibbett D.S."/>
        </authorList>
    </citation>
    <scope>NUCLEOTIDE SEQUENCE</scope>
    <source>
        <strain evidence="6">FP-58527</strain>
    </source>
</reference>
<dbReference type="HOGENOM" id="CLU_022620_4_0_1"/>